<feature type="domain" description="FtsX extracellular" evidence="2">
    <location>
        <begin position="41"/>
        <end position="136"/>
    </location>
</feature>
<evidence type="ECO:0000313" key="3">
    <source>
        <dbReference type="EMBL" id="MBU2669647.1"/>
    </source>
</evidence>
<dbReference type="PROSITE" id="PS51257">
    <property type="entry name" value="PROKAR_LIPOPROTEIN"/>
    <property type="match status" value="1"/>
</dbReference>
<dbReference type="Pfam" id="PF18075">
    <property type="entry name" value="FtsX_ECD"/>
    <property type="match status" value="1"/>
</dbReference>
<gene>
    <name evidence="3" type="ORF">KOI35_39665</name>
</gene>
<dbReference type="InterPro" id="IPR040690">
    <property type="entry name" value="FtsX_ECD"/>
</dbReference>
<protein>
    <submittedName>
        <fullName evidence="3">Permease-like cell division protein FtsX</fullName>
    </submittedName>
</protein>
<dbReference type="Proteomes" id="UP001519654">
    <property type="component" value="Unassembled WGS sequence"/>
</dbReference>
<evidence type="ECO:0000259" key="2">
    <source>
        <dbReference type="Pfam" id="PF18075"/>
    </source>
</evidence>
<reference evidence="3 4" key="1">
    <citation type="submission" date="2021-06" db="EMBL/GenBank/DDBJ databases">
        <title>Actinoplanes lichenicola sp. nov., and Actinoplanes ovalisporus sp. nov., isolated from lichen in Thailand.</title>
        <authorList>
            <person name="Saeng-In P."/>
            <person name="Kanchanasin P."/>
            <person name="Yuki M."/>
            <person name="Kudo T."/>
            <person name="Ohkuma M."/>
            <person name="Phongsopitanun W."/>
            <person name="Tanasupawat S."/>
        </authorList>
    </citation>
    <scope>NUCLEOTIDE SEQUENCE [LARGE SCALE GENOMIC DNA]</scope>
    <source>
        <strain evidence="3 4">NBRC 110975</strain>
    </source>
</reference>
<keyword evidence="1" id="KW-0732">Signal</keyword>
<name>A0ABS5Z1W5_9ACTN</name>
<proteinExistence type="predicted"/>
<comment type="caution">
    <text evidence="3">The sequence shown here is derived from an EMBL/GenBank/DDBJ whole genome shotgun (WGS) entry which is preliminary data.</text>
</comment>
<sequence>MRRLVTALLALALVPALAACGLFGESDQERLDRLIAKDPKFTVFVKNAVTEQQKTGIEKYLHTVPHVLNVEFETREQALNRLKEMYAAKPDEMPDITADVLPESYVVYVPDADALRAARDSPQAAGIKDLPGVQDVVFGCLQASECQEQLDQMDK</sequence>
<accession>A0ABS5Z1W5</accession>
<feature type="signal peptide" evidence="1">
    <location>
        <begin position="1"/>
        <end position="18"/>
    </location>
</feature>
<feature type="chain" id="PRO_5046778867" evidence="1">
    <location>
        <begin position="19"/>
        <end position="155"/>
    </location>
</feature>
<dbReference type="RefSeq" id="WP_215794511.1">
    <property type="nucleotide sequence ID" value="NZ_JAHKKG010000015.1"/>
</dbReference>
<evidence type="ECO:0000256" key="1">
    <source>
        <dbReference type="SAM" id="SignalP"/>
    </source>
</evidence>
<evidence type="ECO:0000313" key="4">
    <source>
        <dbReference type="Proteomes" id="UP001519654"/>
    </source>
</evidence>
<dbReference type="Gene3D" id="3.30.70.3040">
    <property type="match status" value="1"/>
</dbReference>
<keyword evidence="4" id="KW-1185">Reference proteome</keyword>
<organism evidence="3 4">
    <name type="scientific">Paractinoplanes bogorensis</name>
    <dbReference type="NCBI Taxonomy" id="1610840"/>
    <lineage>
        <taxon>Bacteria</taxon>
        <taxon>Bacillati</taxon>
        <taxon>Actinomycetota</taxon>
        <taxon>Actinomycetes</taxon>
        <taxon>Micromonosporales</taxon>
        <taxon>Micromonosporaceae</taxon>
        <taxon>Paractinoplanes</taxon>
    </lineage>
</organism>
<dbReference type="EMBL" id="JAHKKG010000015">
    <property type="protein sequence ID" value="MBU2669647.1"/>
    <property type="molecule type" value="Genomic_DNA"/>
</dbReference>